<dbReference type="InterPro" id="IPR037053">
    <property type="entry name" value="Phage_tail_collar_dom_sf"/>
</dbReference>
<dbReference type="EMBL" id="CP029480">
    <property type="protein sequence ID" value="AWV98728.1"/>
    <property type="molecule type" value="Genomic_DNA"/>
</dbReference>
<feature type="domain" description="Phage tail collar" evidence="1">
    <location>
        <begin position="174"/>
        <end position="237"/>
    </location>
</feature>
<organism evidence="2 3">
    <name type="scientific">Arcticibacterium luteifluviistationis</name>
    <dbReference type="NCBI Taxonomy" id="1784714"/>
    <lineage>
        <taxon>Bacteria</taxon>
        <taxon>Pseudomonadati</taxon>
        <taxon>Bacteroidota</taxon>
        <taxon>Cytophagia</taxon>
        <taxon>Cytophagales</taxon>
        <taxon>Leadbetterellaceae</taxon>
        <taxon>Arcticibacterium</taxon>
    </lineage>
</organism>
<dbReference type="KEGG" id="als:DJ013_11310"/>
<gene>
    <name evidence="2" type="ORF">DJ013_11310</name>
</gene>
<keyword evidence="3" id="KW-1185">Reference proteome</keyword>
<evidence type="ECO:0000259" key="1">
    <source>
        <dbReference type="Pfam" id="PF07484"/>
    </source>
</evidence>
<dbReference type="Gene3D" id="3.90.1340.10">
    <property type="entry name" value="Phage tail collar domain"/>
    <property type="match status" value="3"/>
</dbReference>
<feature type="domain" description="Phage tail collar" evidence="1">
    <location>
        <begin position="6"/>
        <end position="64"/>
    </location>
</feature>
<dbReference type="Proteomes" id="UP000249873">
    <property type="component" value="Chromosome"/>
</dbReference>
<protein>
    <recommendedName>
        <fullName evidence="1">Phage tail collar domain-containing protein</fullName>
    </recommendedName>
</protein>
<reference evidence="2 3" key="1">
    <citation type="submission" date="2018-05" db="EMBL/GenBank/DDBJ databases">
        <title>Complete genome sequence of Arcticibacterium luteifluviistationis SM1504T, a cytophagaceae bacterium isolated from Arctic surface seawater.</title>
        <authorList>
            <person name="Li Y."/>
            <person name="Qin Q.-L."/>
        </authorList>
    </citation>
    <scope>NUCLEOTIDE SEQUENCE [LARGE SCALE GENOMIC DNA]</scope>
    <source>
        <strain evidence="2 3">SM1504</strain>
    </source>
</reference>
<dbReference type="Pfam" id="PF07484">
    <property type="entry name" value="Collar"/>
    <property type="match status" value="3"/>
</dbReference>
<accession>A0A2Z4GCE0</accession>
<evidence type="ECO:0000313" key="2">
    <source>
        <dbReference type="EMBL" id="AWV98728.1"/>
    </source>
</evidence>
<dbReference type="RefSeq" id="WP_111371921.1">
    <property type="nucleotide sequence ID" value="NZ_CP029480.1"/>
</dbReference>
<proteinExistence type="predicted"/>
<name>A0A2Z4GCE0_9BACT</name>
<dbReference type="InterPro" id="IPR011083">
    <property type="entry name" value="Phage_tail_collar_dom"/>
</dbReference>
<dbReference type="AlphaFoldDB" id="A0A2Z4GCE0"/>
<feature type="domain" description="Phage tail collar" evidence="1">
    <location>
        <begin position="356"/>
        <end position="413"/>
    </location>
</feature>
<sequence>MTGHLGEIKIVAFNFIPINYVLCDGRRLKKTSNHQLHLIVGDKYTYDNSDDTTFAIPDLRNRFVLQPETSNGLGVKKGADEIVLSMEQMPEHNHNVSLEVDNISGSSEPVISPKDAFLNNQAGVFSTEPSTDTFLAGISQNNVGNSQPIQIKNAHVKMVYAMCIQNDPNEGTIGEIKIWPNAKTDGSLGAIPNGWRLCNGDLLASSQNSALYSIIGYHYGGSIARNEFKLPDFRNRFATGITRSEKVGATGGKTNIRLDKNNLPPHNHSVKLGVNNNTDSTPHTQLPNNAFINSNAGTFSEEISSLATLGGISQEDKGSYEDIDVTNPSLGLNYIICTQGIFPSAGSNGGGEGVLGEIILFAGFRARFSNYILCSGQKISISSNQALFSLLGTSYGGNGSSNFDLPDLRNKIPLCVSKLVEVGKSGGANTIKLTSENLPAHNHNVQLAANHGADGRRVNISDSILNKDAGMFSTKETENTYLAGIKEHEFVGQEIDIRNPFLGINYLICINGTFPIRPTH</sequence>
<evidence type="ECO:0000313" key="3">
    <source>
        <dbReference type="Proteomes" id="UP000249873"/>
    </source>
</evidence>
<dbReference type="SUPFAM" id="SSF88874">
    <property type="entry name" value="Receptor-binding domain of short tail fibre protein gp12"/>
    <property type="match status" value="3"/>
</dbReference>
<dbReference type="OrthoDB" id="9810174at2"/>